<feature type="region of interest" description="Disordered" evidence="2">
    <location>
        <begin position="141"/>
        <end position="161"/>
    </location>
</feature>
<feature type="compositionally biased region" description="Polar residues" evidence="2">
    <location>
        <begin position="141"/>
        <end position="154"/>
    </location>
</feature>
<keyword evidence="4" id="KW-1185">Reference proteome</keyword>
<evidence type="ECO:0000256" key="1">
    <source>
        <dbReference type="SAM" id="Coils"/>
    </source>
</evidence>
<dbReference type="EMBL" id="WTXG01000025">
    <property type="protein sequence ID" value="KAI0299034.1"/>
    <property type="molecule type" value="Genomic_DNA"/>
</dbReference>
<dbReference type="AlphaFoldDB" id="A0AAD4QLE5"/>
<evidence type="ECO:0000313" key="4">
    <source>
        <dbReference type="Proteomes" id="UP001203297"/>
    </source>
</evidence>
<gene>
    <name evidence="3" type="ORF">B0F90DRAFT_659051</name>
</gene>
<reference evidence="3" key="1">
    <citation type="journal article" date="2022" name="New Phytol.">
        <title>Evolutionary transition to the ectomycorrhizal habit in the genomes of a hyperdiverse lineage of mushroom-forming fungi.</title>
        <authorList>
            <person name="Looney B."/>
            <person name="Miyauchi S."/>
            <person name="Morin E."/>
            <person name="Drula E."/>
            <person name="Courty P.E."/>
            <person name="Kohler A."/>
            <person name="Kuo A."/>
            <person name="LaButti K."/>
            <person name="Pangilinan J."/>
            <person name="Lipzen A."/>
            <person name="Riley R."/>
            <person name="Andreopoulos W."/>
            <person name="He G."/>
            <person name="Johnson J."/>
            <person name="Nolan M."/>
            <person name="Tritt A."/>
            <person name="Barry K.W."/>
            <person name="Grigoriev I.V."/>
            <person name="Nagy L.G."/>
            <person name="Hibbett D."/>
            <person name="Henrissat B."/>
            <person name="Matheny P.B."/>
            <person name="Labbe J."/>
            <person name="Martin F.M."/>
        </authorList>
    </citation>
    <scope>NUCLEOTIDE SEQUENCE</scope>
    <source>
        <strain evidence="3">BPL690</strain>
    </source>
</reference>
<sequence length="178" mass="20322">MISFHHSSPYYSTHHHLVYPDDAFSSPFAYQPLYSSYLSRSTDPEMRYRRSLAEYLAAEKEYNTILRSREEAILRARADALYRQEQMRLHLAQVVRARKEQKARQLEEALAKAQAEDLAAQTTVPIFPVVFSVPHHHRTTVPATRLSSHSSPVNDPTGLPDPMPQSDIKVCGVCLLFV</sequence>
<feature type="coiled-coil region" evidence="1">
    <location>
        <begin position="89"/>
        <end position="116"/>
    </location>
</feature>
<proteinExistence type="predicted"/>
<evidence type="ECO:0000313" key="3">
    <source>
        <dbReference type="EMBL" id="KAI0299034.1"/>
    </source>
</evidence>
<evidence type="ECO:0000256" key="2">
    <source>
        <dbReference type="SAM" id="MobiDB-lite"/>
    </source>
</evidence>
<organism evidence="3 4">
    <name type="scientific">Multifurca ochricompacta</name>
    <dbReference type="NCBI Taxonomy" id="376703"/>
    <lineage>
        <taxon>Eukaryota</taxon>
        <taxon>Fungi</taxon>
        <taxon>Dikarya</taxon>
        <taxon>Basidiomycota</taxon>
        <taxon>Agaricomycotina</taxon>
        <taxon>Agaricomycetes</taxon>
        <taxon>Russulales</taxon>
        <taxon>Russulaceae</taxon>
        <taxon>Multifurca</taxon>
    </lineage>
</organism>
<dbReference type="Proteomes" id="UP001203297">
    <property type="component" value="Unassembled WGS sequence"/>
</dbReference>
<comment type="caution">
    <text evidence="3">The sequence shown here is derived from an EMBL/GenBank/DDBJ whole genome shotgun (WGS) entry which is preliminary data.</text>
</comment>
<name>A0AAD4QLE5_9AGAM</name>
<keyword evidence="1" id="KW-0175">Coiled coil</keyword>
<accession>A0AAD4QLE5</accession>
<protein>
    <submittedName>
        <fullName evidence="3">Uncharacterized protein</fullName>
    </submittedName>
</protein>